<name>A0A8D0X6L4_PIG</name>
<dbReference type="Ensembl" id="ENSSSCT00030072780.1">
    <property type="protein sequence ID" value="ENSSSCP00030033212.1"/>
    <property type="gene ID" value="ENSSSCG00030052247.1"/>
</dbReference>
<proteinExistence type="predicted"/>
<dbReference type="Proteomes" id="UP000694570">
    <property type="component" value="Unplaced"/>
</dbReference>
<evidence type="ECO:0000313" key="2">
    <source>
        <dbReference type="Proteomes" id="UP000694570"/>
    </source>
</evidence>
<sequence>MGHKAWITHSHCYFHHILLAEQEIRQPSFSTGELDPTSPWKKLQSHMAKGVGLRNTALFHTHGFSPLLFLFPRC</sequence>
<organism evidence="1 2">
    <name type="scientific">Sus scrofa</name>
    <name type="common">Pig</name>
    <dbReference type="NCBI Taxonomy" id="9823"/>
    <lineage>
        <taxon>Eukaryota</taxon>
        <taxon>Metazoa</taxon>
        <taxon>Chordata</taxon>
        <taxon>Craniata</taxon>
        <taxon>Vertebrata</taxon>
        <taxon>Euteleostomi</taxon>
        <taxon>Mammalia</taxon>
        <taxon>Eutheria</taxon>
        <taxon>Laurasiatheria</taxon>
        <taxon>Artiodactyla</taxon>
        <taxon>Suina</taxon>
        <taxon>Suidae</taxon>
        <taxon>Sus</taxon>
    </lineage>
</organism>
<dbReference type="AlphaFoldDB" id="A0A8D0X6L4"/>
<accession>A0A8D0X6L4</accession>
<evidence type="ECO:0000313" key="1">
    <source>
        <dbReference type="Ensembl" id="ENSSSCP00030033212.1"/>
    </source>
</evidence>
<reference evidence="1" key="1">
    <citation type="submission" date="2025-08" db="UniProtKB">
        <authorList>
            <consortium name="Ensembl"/>
        </authorList>
    </citation>
    <scope>IDENTIFICATION</scope>
</reference>
<protein>
    <submittedName>
        <fullName evidence="1">Uncharacterized protein</fullName>
    </submittedName>
</protein>